<evidence type="ECO:0000259" key="2">
    <source>
        <dbReference type="Pfam" id="PF11827"/>
    </source>
</evidence>
<keyword evidence="4" id="KW-1185">Reference proteome</keyword>
<dbReference type="Proteomes" id="UP000598271">
    <property type="component" value="Unassembled WGS sequence"/>
</dbReference>
<comment type="caution">
    <text evidence="3">The sequence shown here is derived from an EMBL/GenBank/DDBJ whole genome shotgun (WGS) entry which is preliminary data.</text>
</comment>
<feature type="domain" description="DUF3347" evidence="2">
    <location>
        <begin position="66"/>
        <end position="142"/>
    </location>
</feature>
<dbReference type="InterPro" id="IPR021782">
    <property type="entry name" value="DUF3347"/>
</dbReference>
<evidence type="ECO:0000313" key="4">
    <source>
        <dbReference type="Proteomes" id="UP000598271"/>
    </source>
</evidence>
<accession>A0A8J3D8F6</accession>
<gene>
    <name evidence="3" type="ORF">GCM10007390_49570</name>
</gene>
<name>A0A8J3D8F6_9BACT</name>
<feature type="region of interest" description="Disordered" evidence="1">
    <location>
        <begin position="27"/>
        <end position="51"/>
    </location>
</feature>
<dbReference type="EMBL" id="BMXF01000008">
    <property type="protein sequence ID" value="GHB87657.1"/>
    <property type="molecule type" value="Genomic_DNA"/>
</dbReference>
<feature type="compositionally biased region" description="Polar residues" evidence="1">
    <location>
        <begin position="39"/>
        <end position="51"/>
    </location>
</feature>
<dbReference type="RefSeq" id="WP_189568761.1">
    <property type="nucleotide sequence ID" value="NZ_BMXF01000008.1"/>
</dbReference>
<evidence type="ECO:0000256" key="1">
    <source>
        <dbReference type="SAM" id="MobiDB-lite"/>
    </source>
</evidence>
<dbReference type="Pfam" id="PF11827">
    <property type="entry name" value="DUF3347"/>
    <property type="match status" value="1"/>
</dbReference>
<proteinExistence type="predicted"/>
<dbReference type="PROSITE" id="PS51257">
    <property type="entry name" value="PROKAR_LIPOPROTEIN"/>
    <property type="match status" value="1"/>
</dbReference>
<organism evidence="3 4">
    <name type="scientific">Persicitalea jodogahamensis</name>
    <dbReference type="NCBI Taxonomy" id="402147"/>
    <lineage>
        <taxon>Bacteria</taxon>
        <taxon>Pseudomonadati</taxon>
        <taxon>Bacteroidota</taxon>
        <taxon>Cytophagia</taxon>
        <taxon>Cytophagales</taxon>
        <taxon>Spirosomataceae</taxon>
        <taxon>Persicitalea</taxon>
    </lineage>
</organism>
<reference evidence="3 4" key="1">
    <citation type="journal article" date="2014" name="Int. J. Syst. Evol. Microbiol.">
        <title>Complete genome sequence of Corynebacterium casei LMG S-19264T (=DSM 44701T), isolated from a smear-ripened cheese.</title>
        <authorList>
            <consortium name="US DOE Joint Genome Institute (JGI-PGF)"/>
            <person name="Walter F."/>
            <person name="Albersmeier A."/>
            <person name="Kalinowski J."/>
            <person name="Ruckert C."/>
        </authorList>
    </citation>
    <scope>NUCLEOTIDE SEQUENCE [LARGE SCALE GENOMIC DNA]</scope>
    <source>
        <strain evidence="3 4">KCTC 12866</strain>
    </source>
</reference>
<evidence type="ECO:0000313" key="3">
    <source>
        <dbReference type="EMBL" id="GHB87657.1"/>
    </source>
</evidence>
<sequence length="189" mass="19975">MQKIVKLALPITLAFLITACGDKTENKTADHDHAEMAQPESSQEKTVPTGPTTSIAKLKDDRLNAVYAQYAHLTNALTEADVDAAKIAANAIEAGATGVSGGRALASAAARVSAASTVEAQRKAYGSLSQNMIKLVKASGLAEGQVHVQYCPMAFDNEGATWMSSTREIRNPYMGEAMLSCGETRESIQ</sequence>
<dbReference type="AlphaFoldDB" id="A0A8J3D8F6"/>
<protein>
    <recommendedName>
        <fullName evidence="2">DUF3347 domain-containing protein</fullName>
    </recommendedName>
</protein>